<dbReference type="AlphaFoldDB" id="A0A1W1WKN6"/>
<dbReference type="InterPro" id="IPR036046">
    <property type="entry name" value="Acylphosphatase-like_dom_sf"/>
</dbReference>
<dbReference type="InterPro" id="IPR020456">
    <property type="entry name" value="Acylphosphatase"/>
</dbReference>
<dbReference type="PANTHER" id="PTHR47268">
    <property type="entry name" value="ACYLPHOSPHATASE"/>
    <property type="match status" value="1"/>
</dbReference>
<feature type="active site" evidence="5">
    <location>
        <position position="20"/>
    </location>
</feature>
<dbReference type="InterPro" id="IPR001792">
    <property type="entry name" value="Acylphosphatase-like_dom"/>
</dbReference>
<proteinExistence type="inferred from homology"/>
<dbReference type="InterPro" id="IPR017968">
    <property type="entry name" value="Acylphosphatase_CS"/>
</dbReference>
<dbReference type="PROSITE" id="PS51160">
    <property type="entry name" value="ACYLPHOSPHATASE_3"/>
    <property type="match status" value="1"/>
</dbReference>
<evidence type="ECO:0000256" key="6">
    <source>
        <dbReference type="RuleBase" id="RU004168"/>
    </source>
</evidence>
<feature type="domain" description="Acylphosphatase-like" evidence="7">
    <location>
        <begin position="5"/>
        <end position="92"/>
    </location>
</feature>
<dbReference type="Pfam" id="PF00708">
    <property type="entry name" value="Acylphosphatase"/>
    <property type="match status" value="1"/>
</dbReference>
<evidence type="ECO:0000256" key="1">
    <source>
        <dbReference type="ARBA" id="ARBA00005614"/>
    </source>
</evidence>
<dbReference type="EC" id="3.6.1.7" evidence="2 5"/>
<reference evidence="9" key="1">
    <citation type="submission" date="2017-04" db="EMBL/GenBank/DDBJ databases">
        <authorList>
            <person name="Varghese N."/>
            <person name="Submissions S."/>
        </authorList>
    </citation>
    <scope>NUCLEOTIDE SEQUENCE [LARGE SCALE GENOMIC DNA]</scope>
    <source>
        <strain evidence="9">DSM 9293</strain>
    </source>
</reference>
<comment type="catalytic activity">
    <reaction evidence="4 5">
        <text>an acyl phosphate + H2O = a carboxylate + phosphate + H(+)</text>
        <dbReference type="Rhea" id="RHEA:14965"/>
        <dbReference type="ChEBI" id="CHEBI:15377"/>
        <dbReference type="ChEBI" id="CHEBI:15378"/>
        <dbReference type="ChEBI" id="CHEBI:29067"/>
        <dbReference type="ChEBI" id="CHEBI:43474"/>
        <dbReference type="ChEBI" id="CHEBI:59918"/>
        <dbReference type="EC" id="3.6.1.7"/>
    </reaction>
</comment>
<dbReference type="Gene3D" id="3.30.70.100">
    <property type="match status" value="1"/>
</dbReference>
<evidence type="ECO:0000256" key="4">
    <source>
        <dbReference type="ARBA" id="ARBA00047645"/>
    </source>
</evidence>
<dbReference type="PANTHER" id="PTHR47268:SF4">
    <property type="entry name" value="ACYLPHOSPHATASE"/>
    <property type="match status" value="1"/>
</dbReference>
<evidence type="ECO:0000256" key="2">
    <source>
        <dbReference type="ARBA" id="ARBA00012150"/>
    </source>
</evidence>
<accession>A0A1W1WKN6</accession>
<name>A0A1W1WKN6_SULTA</name>
<dbReference type="SUPFAM" id="SSF54975">
    <property type="entry name" value="Acylphosphatase/BLUF domain-like"/>
    <property type="match status" value="1"/>
</dbReference>
<keyword evidence="9" id="KW-1185">Reference proteome</keyword>
<dbReference type="GO" id="GO:0003998">
    <property type="term" value="F:acylphosphatase activity"/>
    <property type="evidence" value="ECO:0007669"/>
    <property type="project" value="UniProtKB-EC"/>
</dbReference>
<dbReference type="RefSeq" id="WP_020373226.1">
    <property type="nucleotide sequence ID" value="NZ_FWWY01000001.1"/>
</dbReference>
<comment type="similarity">
    <text evidence="1 6">Belongs to the acylphosphatase family.</text>
</comment>
<gene>
    <name evidence="8" type="ORF">SAMN00768000_2742</name>
</gene>
<dbReference type="Proteomes" id="UP000192660">
    <property type="component" value="Unassembled WGS sequence"/>
</dbReference>
<feature type="active site" evidence="5">
    <location>
        <position position="38"/>
    </location>
</feature>
<evidence type="ECO:0000256" key="3">
    <source>
        <dbReference type="ARBA" id="ARBA00015991"/>
    </source>
</evidence>
<evidence type="ECO:0000313" key="9">
    <source>
        <dbReference type="Proteomes" id="UP000192660"/>
    </source>
</evidence>
<evidence type="ECO:0000313" key="8">
    <source>
        <dbReference type="EMBL" id="SMC06303.1"/>
    </source>
</evidence>
<keyword evidence="5" id="KW-0378">Hydrolase</keyword>
<dbReference type="PROSITE" id="PS00150">
    <property type="entry name" value="ACYLPHOSPHATASE_1"/>
    <property type="match status" value="1"/>
</dbReference>
<sequence>MSIKRYRVTVVGRVQGVGFRQSAWEVAQRYHISGWVRNCSDPSQVQLEIEGEQEQVSSFIEWLQHGPTFARVDHVYHEEMPVQGSSQFEIRR</sequence>
<protein>
    <recommendedName>
        <fullName evidence="3 5">acylphosphatase</fullName>
        <ecNumber evidence="2 5">3.6.1.7</ecNumber>
    </recommendedName>
</protein>
<dbReference type="OrthoDB" id="9808093at2"/>
<organism evidence="8 9">
    <name type="scientific">Sulfobacillus thermosulfidooxidans (strain DSM 9293 / VKM B-1269 / AT-1)</name>
    <dbReference type="NCBI Taxonomy" id="929705"/>
    <lineage>
        <taxon>Bacteria</taxon>
        <taxon>Bacillati</taxon>
        <taxon>Bacillota</taxon>
        <taxon>Clostridia</taxon>
        <taxon>Eubacteriales</taxon>
        <taxon>Clostridiales Family XVII. Incertae Sedis</taxon>
        <taxon>Sulfobacillus</taxon>
    </lineage>
</organism>
<evidence type="ECO:0000256" key="5">
    <source>
        <dbReference type="PROSITE-ProRule" id="PRU00520"/>
    </source>
</evidence>
<evidence type="ECO:0000259" key="7">
    <source>
        <dbReference type="PROSITE" id="PS51160"/>
    </source>
</evidence>
<dbReference type="EMBL" id="FWWY01000001">
    <property type="protein sequence ID" value="SMC06303.1"/>
    <property type="molecule type" value="Genomic_DNA"/>
</dbReference>
<dbReference type="STRING" id="28034.BFX07_11480"/>